<dbReference type="Xenbase" id="XB-GENE-5960159">
    <property type="gene designation" value="zswim7"/>
</dbReference>
<protein>
    <submittedName>
        <fullName evidence="5">Zinc finger SWIM domain-containing protein 7</fullName>
    </submittedName>
    <submittedName>
        <fullName evidence="3">Zinc finger, SWIM-type containing 7</fullName>
    </submittedName>
</protein>
<evidence type="ECO:0000313" key="4">
    <source>
        <dbReference type="Proteomes" id="UP000008143"/>
    </source>
</evidence>
<dbReference type="GeneID" id="101735140"/>
<evidence type="ECO:0000259" key="2">
    <source>
        <dbReference type="PROSITE" id="PS50966"/>
    </source>
</evidence>
<dbReference type="GO" id="GO:0097196">
    <property type="term" value="C:Shu complex"/>
    <property type="evidence" value="ECO:0000318"/>
    <property type="project" value="GO_Central"/>
</dbReference>
<proteinExistence type="predicted"/>
<evidence type="ECO:0000256" key="1">
    <source>
        <dbReference type="PROSITE-ProRule" id="PRU00325"/>
    </source>
</evidence>
<dbReference type="CTD" id="125150"/>
<dbReference type="PROSITE" id="PS50966">
    <property type="entry name" value="ZF_SWIM"/>
    <property type="match status" value="1"/>
</dbReference>
<dbReference type="PANTHER" id="PTHR28498:SF1">
    <property type="entry name" value="ZINC FINGER SWIM DOMAIN-CONTAINING PROTEIN 7"/>
    <property type="match status" value="1"/>
</dbReference>
<evidence type="ECO:0000313" key="6">
    <source>
        <dbReference type="Xenbase" id="XB-GENE-5960159"/>
    </source>
</evidence>
<feature type="domain" description="SWIM-type" evidence="2">
    <location>
        <begin position="76"/>
        <end position="114"/>
    </location>
</feature>
<dbReference type="AlphaFoldDB" id="A0A6I8QLJ5"/>
<sequence>MDAILPTVAEELLREIKRNYQETSQITDELLLGLKFIFGPTALYALDLVDQRSVSHVTSPSGRSTFQVVGSSGKMYTCFASCHYCSCPAFSFSVLRKNDNMLCKHILAIYLSQAMGLCQELTVTDKQMCDILFPKED</sequence>
<dbReference type="Pfam" id="PF04434">
    <property type="entry name" value="SWIM"/>
    <property type="match status" value="1"/>
</dbReference>
<keyword evidence="4" id="KW-1185">Reference proteome</keyword>
<dbReference type="Ensembl" id="ENSXETT00000082054">
    <property type="protein sequence ID" value="ENSXETP00000073171"/>
    <property type="gene ID" value="ENSXETG00000036044"/>
</dbReference>
<dbReference type="InterPro" id="IPR007527">
    <property type="entry name" value="Znf_SWIM"/>
</dbReference>
<organism evidence="3">
    <name type="scientific">Xenopus tropicalis</name>
    <name type="common">Western clawed frog</name>
    <name type="synonym">Silurana tropicalis</name>
    <dbReference type="NCBI Taxonomy" id="8364"/>
    <lineage>
        <taxon>Eukaryota</taxon>
        <taxon>Metazoa</taxon>
        <taxon>Chordata</taxon>
        <taxon>Craniata</taxon>
        <taxon>Vertebrata</taxon>
        <taxon>Euteleostomi</taxon>
        <taxon>Amphibia</taxon>
        <taxon>Batrachia</taxon>
        <taxon>Anura</taxon>
        <taxon>Pipoidea</taxon>
        <taxon>Pipidae</taxon>
        <taxon>Xenopodinae</taxon>
        <taxon>Xenopus</taxon>
        <taxon>Silurana</taxon>
    </lineage>
</organism>
<reference evidence="5" key="3">
    <citation type="submission" date="2025-04" db="UniProtKB">
        <authorList>
            <consortium name="RefSeq"/>
        </authorList>
    </citation>
    <scope>IDENTIFICATION</scope>
    <source>
        <strain evidence="5">Nigerian</strain>
        <tissue evidence="5">Liver and blood</tissue>
    </source>
</reference>
<dbReference type="KEGG" id="xtr:101735140"/>
<keyword evidence="1" id="KW-0479">Metal-binding</keyword>
<keyword evidence="1" id="KW-0862">Zinc</keyword>
<keyword evidence="1" id="KW-0863">Zinc-finger</keyword>
<gene>
    <name evidence="3 5 6" type="primary">zswim7</name>
</gene>
<reference evidence="3" key="2">
    <citation type="submission" date="2020-05" db="UniProtKB">
        <authorList>
            <consortium name="Ensembl"/>
        </authorList>
    </citation>
    <scope>IDENTIFICATION</scope>
</reference>
<dbReference type="PANTHER" id="PTHR28498">
    <property type="entry name" value="ZINC FINGER SWIM DOMAIN-CONTAINING PROTEIN 7"/>
    <property type="match status" value="1"/>
</dbReference>
<evidence type="ECO:0000313" key="3">
    <source>
        <dbReference type="Ensembl" id="ENSXETP00000073171"/>
    </source>
</evidence>
<dbReference type="GO" id="GO:0008270">
    <property type="term" value="F:zinc ion binding"/>
    <property type="evidence" value="ECO:0007669"/>
    <property type="project" value="UniProtKB-KW"/>
</dbReference>
<reference evidence="3" key="1">
    <citation type="journal article" date="2010" name="Science">
        <title>The genome of the Western clawed frog Xenopus tropicalis.</title>
        <authorList>
            <person name="Hellsten U."/>
            <person name="Harland R.M."/>
            <person name="Gilchrist M.J."/>
            <person name="Hendrix D."/>
            <person name="Jurka J."/>
            <person name="Kapitonov V."/>
            <person name="Ovcharenko I."/>
            <person name="Putnam N.H."/>
            <person name="Shu S."/>
            <person name="Taher L."/>
            <person name="Blitz I.L."/>
            <person name="Blumberg B."/>
            <person name="Dichmann D.S."/>
            <person name="Dubchak I."/>
            <person name="Amaya E."/>
            <person name="Detter J.C."/>
            <person name="Fletcher R."/>
            <person name="Gerhard D.S."/>
            <person name="Goodstein D."/>
            <person name="Graves T."/>
            <person name="Grigoriev I.V."/>
            <person name="Grimwood J."/>
            <person name="Kawashima T."/>
            <person name="Lindquist E."/>
            <person name="Lucas S.M."/>
            <person name="Mead P.E."/>
            <person name="Mitros T."/>
            <person name="Ogino H."/>
            <person name="Ohta Y."/>
            <person name="Poliakov A.V."/>
            <person name="Pollet N."/>
            <person name="Robert J."/>
            <person name="Salamov A."/>
            <person name="Sater A.K."/>
            <person name="Schmutz J."/>
            <person name="Terry A."/>
            <person name="Vize P.D."/>
            <person name="Warren W.C."/>
            <person name="Wells D."/>
            <person name="Wills A."/>
            <person name="Wilson R.K."/>
            <person name="Zimmerman L.B."/>
            <person name="Zorn A.M."/>
            <person name="Grainger R."/>
            <person name="Grammer T."/>
            <person name="Khokha M.K."/>
            <person name="Richardson P.M."/>
            <person name="Rokhsar D.S."/>
        </authorList>
    </citation>
    <scope>NUCLEOTIDE SEQUENCE [LARGE SCALE GENOMIC DNA]</scope>
    <source>
        <strain evidence="3">Nigerian</strain>
    </source>
</reference>
<dbReference type="Proteomes" id="UP000008143">
    <property type="component" value="Chromosome 2"/>
</dbReference>
<dbReference type="GO" id="GO:0000724">
    <property type="term" value="P:double-strand break repair via homologous recombination"/>
    <property type="evidence" value="ECO:0000318"/>
    <property type="project" value="GO_Central"/>
</dbReference>
<name>A0A6I8QLJ5_XENTR</name>
<dbReference type="OMA" id="YTCYTSC"/>
<dbReference type="RefSeq" id="XP_004911743.1">
    <property type="nucleotide sequence ID" value="XM_004911686.4"/>
</dbReference>
<dbReference type="Bgee" id="ENSXETG00000036044">
    <property type="expression patterns" value="Expressed in testis and 7 other cell types or tissues"/>
</dbReference>
<evidence type="ECO:0000313" key="5">
    <source>
        <dbReference type="RefSeq" id="XP_004911743.1"/>
    </source>
</evidence>
<dbReference type="AGR" id="Xenbase:XB-GENE-5960159"/>
<dbReference type="GeneTree" id="ENSGT00390000017523"/>
<accession>A0A6I8QLJ5</accession>
<dbReference type="OrthoDB" id="337581at2759"/>